<evidence type="ECO:0000313" key="2">
    <source>
        <dbReference type="Proteomes" id="UP001177003"/>
    </source>
</evidence>
<proteinExistence type="predicted"/>
<dbReference type="EMBL" id="OX465086">
    <property type="protein sequence ID" value="CAI9261870.1"/>
    <property type="molecule type" value="Genomic_DNA"/>
</dbReference>
<name>A0AA35Y1Z3_LACSI</name>
<dbReference type="AlphaFoldDB" id="A0AA35Y1Z3"/>
<gene>
    <name evidence="1" type="ORF">LSALG_LOCUS2644</name>
</gene>
<protein>
    <submittedName>
        <fullName evidence="1">Uncharacterized protein</fullName>
    </submittedName>
</protein>
<keyword evidence="2" id="KW-1185">Reference proteome</keyword>
<accession>A0AA35Y1Z3</accession>
<dbReference type="Proteomes" id="UP001177003">
    <property type="component" value="Chromosome 0"/>
</dbReference>
<evidence type="ECO:0000313" key="1">
    <source>
        <dbReference type="EMBL" id="CAI9261870.1"/>
    </source>
</evidence>
<reference evidence="1" key="1">
    <citation type="submission" date="2023-04" db="EMBL/GenBank/DDBJ databases">
        <authorList>
            <person name="Vijverberg K."/>
            <person name="Xiong W."/>
            <person name="Schranz E."/>
        </authorList>
    </citation>
    <scope>NUCLEOTIDE SEQUENCE</scope>
</reference>
<organism evidence="1 2">
    <name type="scientific">Lactuca saligna</name>
    <name type="common">Willowleaf lettuce</name>
    <dbReference type="NCBI Taxonomy" id="75948"/>
    <lineage>
        <taxon>Eukaryota</taxon>
        <taxon>Viridiplantae</taxon>
        <taxon>Streptophyta</taxon>
        <taxon>Embryophyta</taxon>
        <taxon>Tracheophyta</taxon>
        <taxon>Spermatophyta</taxon>
        <taxon>Magnoliopsida</taxon>
        <taxon>eudicotyledons</taxon>
        <taxon>Gunneridae</taxon>
        <taxon>Pentapetalae</taxon>
        <taxon>asterids</taxon>
        <taxon>campanulids</taxon>
        <taxon>Asterales</taxon>
        <taxon>Asteraceae</taxon>
        <taxon>Cichorioideae</taxon>
        <taxon>Cichorieae</taxon>
        <taxon>Lactucinae</taxon>
        <taxon>Lactuca</taxon>
    </lineage>
</organism>
<sequence>MVDRWIVGFLILDFPSISTLHPSSLIRSLGLIGKRMFPNRCFGGNDGRPVLSKKGIFSLSFTFCFWMFPNRCFGGNDGRPVDSRVFDSRFPLISALNPSSLIRSLGLIGKRHLLTVTQYLFLMFPNRCFGGKDGRWVHSRVFNSRFPIHFCFASVFTNSIPRSYRKKASSHRHSPSVSGCFQIDVLGETMVDRWIVGFLILDFPSISALHPSSLIRSLGLLGKMHLLTVTHLLFLDVSKSMFWGKRWSTGLIGKWHLLTIAHLLFLDVSKSMFWGNHGRLVDCRFFDSRFPVHFCFASVFTNSIPRSYRTKASSHCHSPSVSGCFQIDVLGETMVDRSYRKKGIFSPSLTNCVWMFPNRCFKGNDGRPKKASSHRHSPFWMFPNRCFVGNDGRLVDSLIGKRDLLTVTQLLFLDVSKSMFWFLERNKISDNSFEICRLKSKIVAEMYLVKWVPQALLKMLEAQILIFLAALSSMKIYVLLNWKFENEVMFDGVLNRLETHPLMKYRTTRYRTEPSSEGASEKKNLS</sequence>